<keyword evidence="2" id="KW-1185">Reference proteome</keyword>
<accession>A0A0F5LF39</accession>
<comment type="caution">
    <text evidence="1">The sequence shown here is derived from an EMBL/GenBank/DDBJ whole genome shotgun (WGS) entry which is preliminary data.</text>
</comment>
<dbReference type="AlphaFoldDB" id="A0A0F5LF39"/>
<protein>
    <submittedName>
        <fullName evidence="1">Uncharacterized protein</fullName>
    </submittedName>
</protein>
<evidence type="ECO:0000313" key="2">
    <source>
        <dbReference type="Proteomes" id="UP000033514"/>
    </source>
</evidence>
<dbReference type="Proteomes" id="UP000033514">
    <property type="component" value="Unassembled WGS sequence"/>
</dbReference>
<sequence length="303" mass="33781">MHYQKRQGVLLVSHLISAKAKLRRADTHIADLDRALGAFLETRPFTTRSDIIANVGQVWRFVPTAIPLEIESIVADAVHNLRTPLDKMLTAYADHIADVSRKGHRHKGIGFPTGANVNAFERSLADQKKHFPAAVIDFLKDAEPYRGGKGALIFAMHDLDIGEKHHPLLMPIILGSRKKQLGTMKTSQGFPLRWGSRSGSHMVPASHARPGQWDMVVPDGVLKPVYRTGPSGERFLEFSTPYDDMEFLTTTPGTVVDMDFQPNLSVGFYDIPDFEGQPIVDVLKLARSMVEEILASFECRFLI</sequence>
<evidence type="ECO:0000313" key="1">
    <source>
        <dbReference type="EMBL" id="KKB81006.1"/>
    </source>
</evidence>
<dbReference type="PATRIC" id="fig|361041.3.peg.3826"/>
<dbReference type="EMBL" id="LAJG01000005">
    <property type="protein sequence ID" value="KKB81006.1"/>
    <property type="molecule type" value="Genomic_DNA"/>
</dbReference>
<organism evidence="1 2">
    <name type="scientific">Devosia soli</name>
    <dbReference type="NCBI Taxonomy" id="361041"/>
    <lineage>
        <taxon>Bacteria</taxon>
        <taxon>Pseudomonadati</taxon>
        <taxon>Pseudomonadota</taxon>
        <taxon>Alphaproteobacteria</taxon>
        <taxon>Hyphomicrobiales</taxon>
        <taxon>Devosiaceae</taxon>
        <taxon>Devosia</taxon>
    </lineage>
</organism>
<dbReference type="RefSeq" id="WP_046141354.1">
    <property type="nucleotide sequence ID" value="NZ_LAJG01000005.1"/>
</dbReference>
<proteinExistence type="predicted"/>
<gene>
    <name evidence="1" type="ORF">VW35_02210</name>
</gene>
<name>A0A0F5LF39_9HYPH</name>
<reference evidence="1 2" key="1">
    <citation type="submission" date="2015-03" db="EMBL/GenBank/DDBJ databases">
        <authorList>
            <person name="Hassan Y.I."/>
            <person name="Lepp D."/>
            <person name="Zhou T."/>
        </authorList>
    </citation>
    <scope>NUCLEOTIDE SEQUENCE [LARGE SCALE GENOMIC DNA]</scope>
    <source>
        <strain evidence="1 2">GH2-10</strain>
    </source>
</reference>